<evidence type="ECO:0000256" key="10">
    <source>
        <dbReference type="ARBA" id="ARBA00022786"/>
    </source>
</evidence>
<evidence type="ECO:0000256" key="12">
    <source>
        <dbReference type="ARBA" id="ARBA00023235"/>
    </source>
</evidence>
<evidence type="ECO:0000313" key="21">
    <source>
        <dbReference type="Proteomes" id="UP000298138"/>
    </source>
</evidence>
<dbReference type="PANTHER" id="PTHR45625">
    <property type="entry name" value="PEPTIDYL-PROLYL CIS-TRANS ISOMERASE-RELATED"/>
    <property type="match status" value="1"/>
</dbReference>
<dbReference type="CDD" id="cd01923">
    <property type="entry name" value="cyclophilin_RING"/>
    <property type="match status" value="1"/>
</dbReference>
<dbReference type="EMBL" id="ML220112">
    <property type="protein sequence ID" value="TGZ84757.1"/>
    <property type="molecule type" value="Genomic_DNA"/>
</dbReference>
<dbReference type="PANTHER" id="PTHR45625:SF1">
    <property type="entry name" value="RING-TYPE E3 UBIQUITIN-PROTEIN LIGASE PPIL2"/>
    <property type="match status" value="1"/>
</dbReference>
<evidence type="ECO:0000259" key="18">
    <source>
        <dbReference type="PROSITE" id="PS50072"/>
    </source>
</evidence>
<dbReference type="InterPro" id="IPR044666">
    <property type="entry name" value="Cyclophilin_A-like"/>
</dbReference>
<organism evidence="20 21">
    <name type="scientific">Ascodesmis nigricans</name>
    <dbReference type="NCBI Taxonomy" id="341454"/>
    <lineage>
        <taxon>Eukaryota</taxon>
        <taxon>Fungi</taxon>
        <taxon>Dikarya</taxon>
        <taxon>Ascomycota</taxon>
        <taxon>Pezizomycotina</taxon>
        <taxon>Pezizomycetes</taxon>
        <taxon>Pezizales</taxon>
        <taxon>Ascodesmidaceae</taxon>
        <taxon>Ascodesmis</taxon>
    </lineage>
</organism>
<dbReference type="EC" id="2.3.2.27" evidence="6"/>
<gene>
    <name evidence="20" type="ORF">EX30DRAFT_360754</name>
</gene>
<feature type="domain" description="PPIase cyclophilin-type" evidence="18">
    <location>
        <begin position="315"/>
        <end position="461"/>
    </location>
</feature>
<dbReference type="InterPro" id="IPR002130">
    <property type="entry name" value="Cyclophilin-type_PPIase_dom"/>
</dbReference>
<dbReference type="Proteomes" id="UP000298138">
    <property type="component" value="Unassembled WGS sequence"/>
</dbReference>
<dbReference type="GO" id="GO:0003755">
    <property type="term" value="F:peptidyl-prolyl cis-trans isomerase activity"/>
    <property type="evidence" value="ECO:0007669"/>
    <property type="project" value="UniProtKB-KW"/>
</dbReference>
<dbReference type="SUPFAM" id="SSF57850">
    <property type="entry name" value="RING/U-box"/>
    <property type="match status" value="1"/>
</dbReference>
<evidence type="ECO:0000256" key="8">
    <source>
        <dbReference type="ARBA" id="ARBA00020592"/>
    </source>
</evidence>
<name>A0A4S2N693_9PEZI</name>
<comment type="similarity">
    <text evidence="5">Belongs to the cyclophilin-type PPIase family. PPIL2 subfamily.</text>
</comment>
<feature type="region of interest" description="Disordered" evidence="17">
    <location>
        <begin position="478"/>
        <end position="516"/>
    </location>
</feature>
<dbReference type="FunFam" id="2.40.100.10:FF:000014">
    <property type="entry name" value="Peptidyl-prolyl cis-trans isomerase cyp65"/>
    <property type="match status" value="1"/>
</dbReference>
<comment type="catalytic activity">
    <reaction evidence="1">
        <text>S-ubiquitinyl-[E2 ubiquitin-conjugating enzyme]-L-cysteine + [acceptor protein]-L-lysine = [E2 ubiquitin-conjugating enzyme]-L-cysteine + N(6)-ubiquitinyl-[acceptor protein]-L-lysine.</text>
        <dbReference type="EC" id="2.3.2.27"/>
    </reaction>
</comment>
<evidence type="ECO:0000256" key="6">
    <source>
        <dbReference type="ARBA" id="ARBA00012483"/>
    </source>
</evidence>
<dbReference type="Gene3D" id="2.40.100.10">
    <property type="entry name" value="Cyclophilin-like"/>
    <property type="match status" value="1"/>
</dbReference>
<keyword evidence="13" id="KW-0539">Nucleus</keyword>
<sequence>MGKKHDRLYITHSEWASSDSYGAATGYQSKSTLPFKRLPFHICALSLQPFTNPVCTHEGHIFELTHIIPWLKKHGTNPVTGEKLSYNQLIKLHIHRNESGEYCDPVTFKVFTDNTHIVALKTSGNVFAWDTIERLNIKPKVWRDLVDDVEFTRKDIIELQDPQNLRQRDMAAFQYVKEGMSTLTDEQKAERDDPMSGINSSALGTSSSAAKVLAAKAAVAKARAERAAEANKALVNSVTGGGSERSGVKRVNDANKDKEKLAYNAARYTTGKAAASLTSTALTPHTGAERATLTDEEYMLKPKRVKIKGYARIATNVGNINIELYPEYAPKAVWNFVQLSKKGYYKNVKFHRSIKSFMIQGGDPTGTGRGGSSIWNKPFADEFESPLLHNSRGILSMANKGKNTNTSQFFILYQPAPHLDRKHTIFARVVGGLDVLDKMERIPTGEGDRPLEDITIREVVVFVDPFEEFLKNRRELEEKAKREEEVRQRGGEEDDSTTWTGKRIRGGGVESTKGSEVGKYLKMKKEEDAVPFEEELEVGVHEPVKKKAKSSGGFGNFDNW</sequence>
<comment type="function">
    <text evidence="3">May catalyze the cis-trans isomerization of proline imidic peptide bonds in oligopeptides thereby assisting the folding of proteins. May also function as a chaperone, playing a role in intracellular transport of proteins. May also have a protein ubiquitin ligase activity acting as an E3 ubiquitin protein ligase or as a ubiquitin-ubiquitin ligase promoting elongation of ubiquitin chains on proteins.</text>
</comment>
<keyword evidence="11" id="KW-0697">Rotamase</keyword>
<dbReference type="GO" id="GO:0006457">
    <property type="term" value="P:protein folding"/>
    <property type="evidence" value="ECO:0007669"/>
    <property type="project" value="InterPro"/>
</dbReference>
<dbReference type="InterPro" id="IPR013083">
    <property type="entry name" value="Znf_RING/FYVE/PHD"/>
</dbReference>
<evidence type="ECO:0000256" key="2">
    <source>
        <dbReference type="ARBA" id="ARBA00000971"/>
    </source>
</evidence>
<comment type="subcellular location">
    <subcellularLocation>
        <location evidence="4">Nucleus</location>
    </subcellularLocation>
</comment>
<evidence type="ECO:0000256" key="3">
    <source>
        <dbReference type="ARBA" id="ARBA00003697"/>
    </source>
</evidence>
<dbReference type="InterPro" id="IPR026951">
    <property type="entry name" value="PPIL2_U-box_dom"/>
</dbReference>
<dbReference type="InParanoid" id="A0A4S2N693"/>
<dbReference type="GO" id="GO:0061630">
    <property type="term" value="F:ubiquitin protein ligase activity"/>
    <property type="evidence" value="ECO:0007669"/>
    <property type="project" value="UniProtKB-EC"/>
</dbReference>
<evidence type="ECO:0000259" key="19">
    <source>
        <dbReference type="PROSITE" id="PS51698"/>
    </source>
</evidence>
<dbReference type="Gene3D" id="3.30.40.10">
    <property type="entry name" value="Zinc/RING finger domain, C3HC4 (zinc finger)"/>
    <property type="match status" value="1"/>
</dbReference>
<evidence type="ECO:0000256" key="14">
    <source>
        <dbReference type="ARBA" id="ARBA00030661"/>
    </source>
</evidence>
<dbReference type="OrthoDB" id="407558at2759"/>
<dbReference type="Pfam" id="PF00160">
    <property type="entry name" value="Pro_isomerase"/>
    <property type="match status" value="1"/>
</dbReference>
<dbReference type="InterPro" id="IPR029000">
    <property type="entry name" value="Cyclophilin-like_dom_sf"/>
</dbReference>
<dbReference type="STRING" id="341454.A0A4S2N693"/>
<keyword evidence="10" id="KW-0833">Ubl conjugation pathway</keyword>
<evidence type="ECO:0000256" key="5">
    <source>
        <dbReference type="ARBA" id="ARBA00007930"/>
    </source>
</evidence>
<evidence type="ECO:0000256" key="1">
    <source>
        <dbReference type="ARBA" id="ARBA00000900"/>
    </source>
</evidence>
<dbReference type="AlphaFoldDB" id="A0A4S2N693"/>
<dbReference type="FunFam" id="3.30.40.10:FF:000079">
    <property type="entry name" value="Peptidyl-prolyl cis-trans isomerase 2"/>
    <property type="match status" value="1"/>
</dbReference>
<comment type="catalytic activity">
    <reaction evidence="2">
        <text>[protein]-peptidylproline (omega=180) = [protein]-peptidylproline (omega=0)</text>
        <dbReference type="Rhea" id="RHEA:16237"/>
        <dbReference type="Rhea" id="RHEA-COMP:10747"/>
        <dbReference type="Rhea" id="RHEA-COMP:10748"/>
        <dbReference type="ChEBI" id="CHEBI:83833"/>
        <dbReference type="ChEBI" id="CHEBI:83834"/>
        <dbReference type="EC" id="5.2.1.8"/>
    </reaction>
</comment>
<dbReference type="EC" id="5.2.1.8" evidence="7"/>
<feature type="compositionally biased region" description="Basic and acidic residues" evidence="17">
    <location>
        <begin position="478"/>
        <end position="491"/>
    </location>
</feature>
<proteinExistence type="inferred from homology"/>
<evidence type="ECO:0000256" key="11">
    <source>
        <dbReference type="ARBA" id="ARBA00023110"/>
    </source>
</evidence>
<evidence type="ECO:0000313" key="20">
    <source>
        <dbReference type="EMBL" id="TGZ84757.1"/>
    </source>
</evidence>
<evidence type="ECO:0000256" key="4">
    <source>
        <dbReference type="ARBA" id="ARBA00004123"/>
    </source>
</evidence>
<dbReference type="SUPFAM" id="SSF50891">
    <property type="entry name" value="Cyclophilin-like"/>
    <property type="match status" value="1"/>
</dbReference>
<protein>
    <recommendedName>
        <fullName evidence="8">Peptidyl-prolyl cis-trans isomerase-like 2</fullName>
        <ecNumber evidence="6">2.3.2.27</ecNumber>
        <ecNumber evidence="7">5.2.1.8</ecNumber>
    </recommendedName>
    <alternativeName>
        <fullName evidence="14">Cyclophilin-60</fullName>
    </alternativeName>
    <alternativeName>
        <fullName evidence="15">Cyclophilin-like protein Cyp-60</fullName>
    </alternativeName>
    <alternativeName>
        <fullName evidence="16">RING-type E3 ubiquitin transferase isomerase-like 2</fullName>
    </alternativeName>
</protein>
<dbReference type="InterPro" id="IPR003613">
    <property type="entry name" value="Ubox_domain"/>
</dbReference>
<reference evidence="20 21" key="1">
    <citation type="submission" date="2019-04" db="EMBL/GenBank/DDBJ databases">
        <title>Comparative genomics and transcriptomics to analyze fruiting body development in filamentous ascomycetes.</title>
        <authorList>
            <consortium name="DOE Joint Genome Institute"/>
            <person name="Lutkenhaus R."/>
            <person name="Traeger S."/>
            <person name="Breuer J."/>
            <person name="Kuo A."/>
            <person name="Lipzen A."/>
            <person name="Pangilinan J."/>
            <person name="Dilworth D."/>
            <person name="Sandor L."/>
            <person name="Poggeler S."/>
            <person name="Barry K."/>
            <person name="Grigoriev I.V."/>
            <person name="Nowrousian M."/>
        </authorList>
    </citation>
    <scope>NUCLEOTIDE SEQUENCE [LARGE SCALE GENOMIC DNA]</scope>
    <source>
        <strain evidence="20 21">CBS 389.68</strain>
    </source>
</reference>
<evidence type="ECO:0000256" key="16">
    <source>
        <dbReference type="ARBA" id="ARBA00033051"/>
    </source>
</evidence>
<evidence type="ECO:0000256" key="17">
    <source>
        <dbReference type="SAM" id="MobiDB-lite"/>
    </source>
</evidence>
<dbReference type="PROSITE" id="PS51698">
    <property type="entry name" value="U_BOX"/>
    <property type="match status" value="1"/>
</dbReference>
<dbReference type="PRINTS" id="PR00153">
    <property type="entry name" value="CSAPPISMRASE"/>
</dbReference>
<keyword evidence="12" id="KW-0413">Isomerase</keyword>
<dbReference type="PROSITE" id="PS50072">
    <property type="entry name" value="CSA_PPIASE_2"/>
    <property type="match status" value="1"/>
</dbReference>
<evidence type="ECO:0000256" key="13">
    <source>
        <dbReference type="ARBA" id="ARBA00023242"/>
    </source>
</evidence>
<keyword evidence="21" id="KW-1185">Reference proteome</keyword>
<dbReference type="SMART" id="SM00504">
    <property type="entry name" value="Ubox"/>
    <property type="match status" value="1"/>
</dbReference>
<evidence type="ECO:0000256" key="7">
    <source>
        <dbReference type="ARBA" id="ARBA00013194"/>
    </source>
</evidence>
<feature type="domain" description="U-box" evidence="19">
    <location>
        <begin position="36"/>
        <end position="109"/>
    </location>
</feature>
<dbReference type="PROSITE" id="PS00170">
    <property type="entry name" value="CSA_PPIASE_1"/>
    <property type="match status" value="1"/>
</dbReference>
<dbReference type="CDD" id="cd16663">
    <property type="entry name" value="RING-Ubox_PPIL2"/>
    <property type="match status" value="1"/>
</dbReference>
<keyword evidence="9" id="KW-0808">Transferase</keyword>
<dbReference type="GO" id="GO:0000209">
    <property type="term" value="P:protein polyubiquitination"/>
    <property type="evidence" value="ECO:0007669"/>
    <property type="project" value="TreeGrafter"/>
</dbReference>
<evidence type="ECO:0000256" key="15">
    <source>
        <dbReference type="ARBA" id="ARBA00030942"/>
    </source>
</evidence>
<dbReference type="GO" id="GO:0071013">
    <property type="term" value="C:catalytic step 2 spliceosome"/>
    <property type="evidence" value="ECO:0007669"/>
    <property type="project" value="TreeGrafter"/>
</dbReference>
<accession>A0A4S2N693</accession>
<dbReference type="InterPro" id="IPR020892">
    <property type="entry name" value="Cyclophilin-type_PPIase_CS"/>
</dbReference>
<evidence type="ECO:0000256" key="9">
    <source>
        <dbReference type="ARBA" id="ARBA00022679"/>
    </source>
</evidence>